<gene>
    <name evidence="3" type="ORF">M011DRAFT_476988</name>
</gene>
<dbReference type="InterPro" id="IPR055509">
    <property type="entry name" value="DUF7082"/>
</dbReference>
<feature type="compositionally biased region" description="Polar residues" evidence="1">
    <location>
        <begin position="673"/>
        <end position="687"/>
    </location>
</feature>
<proteinExistence type="predicted"/>
<evidence type="ECO:0000313" key="3">
    <source>
        <dbReference type="EMBL" id="KAF2747821.1"/>
    </source>
</evidence>
<feature type="region of interest" description="Disordered" evidence="1">
    <location>
        <begin position="540"/>
        <end position="573"/>
    </location>
</feature>
<dbReference type="EMBL" id="MU006571">
    <property type="protein sequence ID" value="KAF2747821.1"/>
    <property type="molecule type" value="Genomic_DNA"/>
</dbReference>
<dbReference type="AlphaFoldDB" id="A0A6A6VF64"/>
<name>A0A6A6VF64_9PLEO</name>
<evidence type="ECO:0000259" key="2">
    <source>
        <dbReference type="Pfam" id="PF23305"/>
    </source>
</evidence>
<reference evidence="3" key="1">
    <citation type="journal article" date="2020" name="Stud. Mycol.">
        <title>101 Dothideomycetes genomes: a test case for predicting lifestyles and emergence of pathogens.</title>
        <authorList>
            <person name="Haridas S."/>
            <person name="Albert R."/>
            <person name="Binder M."/>
            <person name="Bloem J."/>
            <person name="Labutti K."/>
            <person name="Salamov A."/>
            <person name="Andreopoulos B."/>
            <person name="Baker S."/>
            <person name="Barry K."/>
            <person name="Bills G."/>
            <person name="Bluhm B."/>
            <person name="Cannon C."/>
            <person name="Castanera R."/>
            <person name="Culley D."/>
            <person name="Daum C."/>
            <person name="Ezra D."/>
            <person name="Gonzalez J."/>
            <person name="Henrissat B."/>
            <person name="Kuo A."/>
            <person name="Liang C."/>
            <person name="Lipzen A."/>
            <person name="Lutzoni F."/>
            <person name="Magnuson J."/>
            <person name="Mondo S."/>
            <person name="Nolan M."/>
            <person name="Ohm R."/>
            <person name="Pangilinan J."/>
            <person name="Park H.-J."/>
            <person name="Ramirez L."/>
            <person name="Alfaro M."/>
            <person name="Sun H."/>
            <person name="Tritt A."/>
            <person name="Yoshinaga Y."/>
            <person name="Zwiers L.-H."/>
            <person name="Turgeon B."/>
            <person name="Goodwin S."/>
            <person name="Spatafora J."/>
            <person name="Crous P."/>
            <person name="Grigoriev I."/>
        </authorList>
    </citation>
    <scope>NUCLEOTIDE SEQUENCE</scope>
    <source>
        <strain evidence="3">CBS 119925</strain>
    </source>
</reference>
<feature type="region of interest" description="Disordered" evidence="1">
    <location>
        <begin position="1"/>
        <end position="29"/>
    </location>
</feature>
<feature type="domain" description="DUF7082" evidence="2">
    <location>
        <begin position="375"/>
        <end position="528"/>
    </location>
</feature>
<evidence type="ECO:0000313" key="4">
    <source>
        <dbReference type="Proteomes" id="UP000799440"/>
    </source>
</evidence>
<sequence length="687" mass="75232">MSAFAKDEEQYDYDAAATRPNQAPSYEGLAQPSFASQYIEASARLPHEHPAVDVSYMPSSQYESRAESGYPSESPFIDAGSRHPAPHFASGTEVTNAVHPSQGTAGDRVILHLRAKFDLTNEPAPPSFAIMFGSKRCEAALQKIDESDDYYNYALTVQVPPFPLTNQWDPTIMLKLRMEDKTAQTLYELDAGKFTYSPSSPSAVYPSNQNVKKRKYSYGQLEDYTEHVAKRAAANRLQAKPRSLSTAYTTPALSPLAAQSSLSNTYDFSSSYISKASDYTPQLAQRSLYAVPSGLPMPQPDVKPQMTQNLPSYAQYGSFTRRSPASVAAQTVRSSVQSSSSNLPTPVLVRATTIPQTVDGAPAPPFNPYNLYPSKAVLKIEGELHAMCDNWTEVEVEAKRRLVMFERSQLASTITTTFRPVTLEDRPPRSTCVSCIYWEEKGEHFITSVDTIHLLEDLVNVRFTVEEKNRIRRNLEGFRPKTVSKLKPDSEAFFKVIMAFPNPKPRNIEKDVKVFPWRVLPYALKKIISKYSASYASTAGVGSRSGTDAPGGLHVGFPRTSGGSLTRESPRSMSSSLASNAYAASMTSKSMSPTLRASAGFEGSAAHGLPMAQRGATGQGMTQWPTAPYQVPHYAPSLRGSWDFGGSLDAPTASATGVPAAAQSMHLQRSDDINSPYQQYGQSTSRV</sequence>
<keyword evidence="4" id="KW-1185">Reference proteome</keyword>
<organism evidence="3 4">
    <name type="scientific">Sporormia fimetaria CBS 119925</name>
    <dbReference type="NCBI Taxonomy" id="1340428"/>
    <lineage>
        <taxon>Eukaryota</taxon>
        <taxon>Fungi</taxon>
        <taxon>Dikarya</taxon>
        <taxon>Ascomycota</taxon>
        <taxon>Pezizomycotina</taxon>
        <taxon>Dothideomycetes</taxon>
        <taxon>Pleosporomycetidae</taxon>
        <taxon>Pleosporales</taxon>
        <taxon>Sporormiaceae</taxon>
        <taxon>Sporormia</taxon>
    </lineage>
</organism>
<accession>A0A6A6VF64</accession>
<dbReference type="PANTHER" id="PTHR39463">
    <property type="entry name" value="MEDUSA"/>
    <property type="match status" value="1"/>
</dbReference>
<dbReference type="PANTHER" id="PTHR39463:SF1">
    <property type="entry name" value="MEDUSA"/>
    <property type="match status" value="1"/>
</dbReference>
<dbReference type="Pfam" id="PF23305">
    <property type="entry name" value="DUF7082"/>
    <property type="match status" value="1"/>
</dbReference>
<feature type="region of interest" description="Disordered" evidence="1">
    <location>
        <begin position="655"/>
        <end position="687"/>
    </location>
</feature>
<dbReference type="OrthoDB" id="1751210at2759"/>
<protein>
    <recommendedName>
        <fullName evidence="2">DUF7082 domain-containing protein</fullName>
    </recommendedName>
</protein>
<dbReference type="GO" id="GO:0005634">
    <property type="term" value="C:nucleus"/>
    <property type="evidence" value="ECO:0007669"/>
    <property type="project" value="TreeGrafter"/>
</dbReference>
<evidence type="ECO:0000256" key="1">
    <source>
        <dbReference type="SAM" id="MobiDB-lite"/>
    </source>
</evidence>
<dbReference type="Proteomes" id="UP000799440">
    <property type="component" value="Unassembled WGS sequence"/>
</dbReference>